<evidence type="ECO:0000256" key="3">
    <source>
        <dbReference type="ARBA" id="ARBA00022989"/>
    </source>
</evidence>
<keyword evidence="7" id="KW-1185">Reference proteome</keyword>
<proteinExistence type="predicted"/>
<dbReference type="InterPro" id="IPR052527">
    <property type="entry name" value="Metal_cation-efflux_comp"/>
</dbReference>
<dbReference type="Pfam" id="PF04140">
    <property type="entry name" value="ICMT"/>
    <property type="match status" value="1"/>
</dbReference>
<evidence type="ECO:0000256" key="4">
    <source>
        <dbReference type="ARBA" id="ARBA00023136"/>
    </source>
</evidence>
<dbReference type="RefSeq" id="WP_140738577.1">
    <property type="nucleotide sequence ID" value="NZ_RCZM01000002.1"/>
</dbReference>
<gene>
    <name evidence="6" type="ORF">EAH86_07875</name>
</gene>
<evidence type="ECO:0000313" key="7">
    <source>
        <dbReference type="Proteomes" id="UP000317722"/>
    </source>
</evidence>
<comment type="subcellular location">
    <subcellularLocation>
        <location evidence="1">Membrane</location>
        <topology evidence="1">Multi-pass membrane protein</topology>
    </subcellularLocation>
</comment>
<dbReference type="PANTHER" id="PTHR43847:SF1">
    <property type="entry name" value="BLL3993 PROTEIN"/>
    <property type="match status" value="1"/>
</dbReference>
<keyword evidence="6" id="KW-0489">Methyltransferase</keyword>
<keyword evidence="6" id="KW-0808">Transferase</keyword>
<dbReference type="Gene3D" id="1.20.120.1630">
    <property type="match status" value="1"/>
</dbReference>
<organism evidence="6 7">
    <name type="scientific">Pedococcus bigeumensis</name>
    <dbReference type="NCBI Taxonomy" id="433644"/>
    <lineage>
        <taxon>Bacteria</taxon>
        <taxon>Bacillati</taxon>
        <taxon>Actinomycetota</taxon>
        <taxon>Actinomycetes</taxon>
        <taxon>Micrococcales</taxon>
        <taxon>Intrasporangiaceae</taxon>
        <taxon>Pedococcus</taxon>
    </lineage>
</organism>
<dbReference type="Proteomes" id="UP000317722">
    <property type="component" value="Unassembled WGS sequence"/>
</dbReference>
<dbReference type="AlphaFoldDB" id="A0A502CZF0"/>
<keyword evidence="2 5" id="KW-0812">Transmembrane</keyword>
<evidence type="ECO:0000256" key="1">
    <source>
        <dbReference type="ARBA" id="ARBA00004141"/>
    </source>
</evidence>
<dbReference type="GO" id="GO:0016020">
    <property type="term" value="C:membrane"/>
    <property type="evidence" value="ECO:0007669"/>
    <property type="project" value="UniProtKB-SubCell"/>
</dbReference>
<dbReference type="GO" id="GO:0032259">
    <property type="term" value="P:methylation"/>
    <property type="evidence" value="ECO:0007669"/>
    <property type="project" value="UniProtKB-KW"/>
</dbReference>
<sequence length="195" mass="20838">MLGSYLPQSGAANLVFDISVGAFAVGELQQAFRVRRAASHSNVAAELLFRAMFFGAVMMIPAGRVVAPGAVIGGGVWSFSGGVAVGWLGLLLRWWSFVTLGRYFTVVLQTSADQPVVDRGPYRLLRHPSYTGLLLAFVGCGLMLGNWVSAAGSVALVLLALLFRIRIEERALTATLGTSYGDFAAGRARLVPFVW</sequence>
<comment type="caution">
    <text evidence="6">The sequence shown here is derived from an EMBL/GenBank/DDBJ whole genome shotgun (WGS) entry which is preliminary data.</text>
</comment>
<dbReference type="EMBL" id="RCZM01000002">
    <property type="protein sequence ID" value="TPG18278.1"/>
    <property type="molecule type" value="Genomic_DNA"/>
</dbReference>
<reference evidence="6 7" key="1">
    <citation type="journal article" date="2019" name="Environ. Microbiol.">
        <title>Species interactions and distinct microbial communities in high Arctic permafrost affected cryosols are associated with the CH4 and CO2 gas fluxes.</title>
        <authorList>
            <person name="Altshuler I."/>
            <person name="Hamel J."/>
            <person name="Turney S."/>
            <person name="Magnuson E."/>
            <person name="Levesque R."/>
            <person name="Greer C."/>
            <person name="Whyte L.G."/>
        </authorList>
    </citation>
    <scope>NUCLEOTIDE SEQUENCE [LARGE SCALE GENOMIC DNA]</scope>
    <source>
        <strain evidence="6 7">S9.3A</strain>
    </source>
</reference>
<dbReference type="PANTHER" id="PTHR43847">
    <property type="entry name" value="BLL3993 PROTEIN"/>
    <property type="match status" value="1"/>
</dbReference>
<keyword evidence="3 5" id="KW-1133">Transmembrane helix</keyword>
<feature type="transmembrane region" description="Helical" evidence="5">
    <location>
        <begin position="74"/>
        <end position="95"/>
    </location>
</feature>
<keyword evidence="4 5" id="KW-0472">Membrane</keyword>
<dbReference type="InterPro" id="IPR007269">
    <property type="entry name" value="ICMT_MeTrfase"/>
</dbReference>
<feature type="transmembrane region" description="Helical" evidence="5">
    <location>
        <begin position="133"/>
        <end position="163"/>
    </location>
</feature>
<name>A0A502CZF0_9MICO</name>
<evidence type="ECO:0000313" key="6">
    <source>
        <dbReference type="EMBL" id="TPG18278.1"/>
    </source>
</evidence>
<evidence type="ECO:0000256" key="2">
    <source>
        <dbReference type="ARBA" id="ARBA00022692"/>
    </source>
</evidence>
<dbReference type="OrthoDB" id="7203053at2"/>
<protein>
    <submittedName>
        <fullName evidence="6">Isoprenylcysteine carboxylmethyltransferase family protein</fullName>
    </submittedName>
</protein>
<evidence type="ECO:0000256" key="5">
    <source>
        <dbReference type="SAM" id="Phobius"/>
    </source>
</evidence>
<feature type="transmembrane region" description="Helical" evidence="5">
    <location>
        <begin position="47"/>
        <end position="67"/>
    </location>
</feature>
<accession>A0A502CZF0</accession>
<dbReference type="GO" id="GO:0004671">
    <property type="term" value="F:protein C-terminal S-isoprenylcysteine carboxyl O-methyltransferase activity"/>
    <property type="evidence" value="ECO:0007669"/>
    <property type="project" value="InterPro"/>
</dbReference>